<evidence type="ECO:0000313" key="2">
    <source>
        <dbReference type="EMBL" id="KAK9507225.1"/>
    </source>
</evidence>
<accession>A0AAW1DFN7</accession>
<evidence type="ECO:0000313" key="3">
    <source>
        <dbReference type="Proteomes" id="UP001461498"/>
    </source>
</evidence>
<organism evidence="2 3">
    <name type="scientific">Rhynocoris fuscipes</name>
    <dbReference type="NCBI Taxonomy" id="488301"/>
    <lineage>
        <taxon>Eukaryota</taxon>
        <taxon>Metazoa</taxon>
        <taxon>Ecdysozoa</taxon>
        <taxon>Arthropoda</taxon>
        <taxon>Hexapoda</taxon>
        <taxon>Insecta</taxon>
        <taxon>Pterygota</taxon>
        <taxon>Neoptera</taxon>
        <taxon>Paraneoptera</taxon>
        <taxon>Hemiptera</taxon>
        <taxon>Heteroptera</taxon>
        <taxon>Panheteroptera</taxon>
        <taxon>Cimicomorpha</taxon>
        <taxon>Reduviidae</taxon>
        <taxon>Harpactorinae</taxon>
        <taxon>Harpactorini</taxon>
        <taxon>Rhynocoris</taxon>
    </lineage>
</organism>
<protein>
    <submittedName>
        <fullName evidence="2">Uncharacterized protein</fullName>
    </submittedName>
</protein>
<evidence type="ECO:0000256" key="1">
    <source>
        <dbReference type="SAM" id="MobiDB-lite"/>
    </source>
</evidence>
<name>A0AAW1DFN7_9HEMI</name>
<dbReference type="AlphaFoldDB" id="A0AAW1DFN7"/>
<reference evidence="2 3" key="1">
    <citation type="submission" date="2022-12" db="EMBL/GenBank/DDBJ databases">
        <title>Chromosome-level genome assembly of true bugs.</title>
        <authorList>
            <person name="Ma L."/>
            <person name="Li H."/>
        </authorList>
    </citation>
    <scope>NUCLEOTIDE SEQUENCE [LARGE SCALE GENOMIC DNA]</scope>
    <source>
        <strain evidence="2">Lab_2022b</strain>
    </source>
</reference>
<comment type="caution">
    <text evidence="2">The sequence shown here is derived from an EMBL/GenBank/DDBJ whole genome shotgun (WGS) entry which is preliminary data.</text>
</comment>
<dbReference type="EMBL" id="JAPXFL010000004">
    <property type="protein sequence ID" value="KAK9507225.1"/>
    <property type="molecule type" value="Genomic_DNA"/>
</dbReference>
<dbReference type="Proteomes" id="UP001461498">
    <property type="component" value="Unassembled WGS sequence"/>
</dbReference>
<keyword evidence="3" id="KW-1185">Reference proteome</keyword>
<gene>
    <name evidence="2" type="ORF">O3M35_007131</name>
</gene>
<proteinExistence type="predicted"/>
<sequence length="59" mass="6357">MHVKQKSSNFESEESCKMVSESVSQISSSVVTSSVVKKSSVSKSFSSTTNSSTESIEFN</sequence>
<feature type="region of interest" description="Disordered" evidence="1">
    <location>
        <begin position="27"/>
        <end position="59"/>
    </location>
</feature>